<dbReference type="GeneID" id="24138342"/>
<evidence type="ECO:0000313" key="1">
    <source>
        <dbReference type="EMBL" id="KDO17792.1"/>
    </source>
</evidence>
<accession>A0A067BT33</accession>
<dbReference type="RefSeq" id="XP_012211497.1">
    <property type="nucleotide sequence ID" value="XM_012356107.1"/>
</dbReference>
<feature type="non-terminal residue" evidence="1">
    <location>
        <position position="1"/>
    </location>
</feature>
<evidence type="ECO:0000313" key="2">
    <source>
        <dbReference type="Proteomes" id="UP000030745"/>
    </source>
</evidence>
<organism evidence="1 2">
    <name type="scientific">Saprolegnia parasitica (strain CBS 223.65)</name>
    <dbReference type="NCBI Taxonomy" id="695850"/>
    <lineage>
        <taxon>Eukaryota</taxon>
        <taxon>Sar</taxon>
        <taxon>Stramenopiles</taxon>
        <taxon>Oomycota</taxon>
        <taxon>Saprolegniomycetes</taxon>
        <taxon>Saprolegniales</taxon>
        <taxon>Saprolegniaceae</taxon>
        <taxon>Saprolegnia</taxon>
    </lineage>
</organism>
<gene>
    <name evidence="1" type="ORF">SPRG_16750</name>
</gene>
<sequence length="86" mass="10238">KQSDFLPSAIFHTLLRQYDDGQGSWATREAYDHRRHRRMWMKASTARLMRRVEGRWKQYEGVRRDCKDRAPAHLQTGLLAPLRPTT</sequence>
<dbReference type="EMBL" id="KK583566">
    <property type="protein sequence ID" value="KDO17792.1"/>
    <property type="molecule type" value="Genomic_DNA"/>
</dbReference>
<name>A0A067BT33_SAPPC</name>
<proteinExistence type="predicted"/>
<keyword evidence="2" id="KW-1185">Reference proteome</keyword>
<dbReference type="VEuPathDB" id="FungiDB:SPRG_16750"/>
<protein>
    <submittedName>
        <fullName evidence="1">Uncharacterized protein</fullName>
    </submittedName>
</protein>
<reference evidence="1 2" key="1">
    <citation type="journal article" date="2013" name="PLoS Genet.">
        <title>Distinctive expansion of potential virulence genes in the genome of the oomycete fish pathogen Saprolegnia parasitica.</title>
        <authorList>
            <person name="Jiang R.H."/>
            <person name="de Bruijn I."/>
            <person name="Haas B.J."/>
            <person name="Belmonte R."/>
            <person name="Lobach L."/>
            <person name="Christie J."/>
            <person name="van den Ackerveken G."/>
            <person name="Bottin A."/>
            <person name="Bulone V."/>
            <person name="Diaz-Moreno S.M."/>
            <person name="Dumas B."/>
            <person name="Fan L."/>
            <person name="Gaulin E."/>
            <person name="Govers F."/>
            <person name="Grenville-Briggs L.J."/>
            <person name="Horner N.R."/>
            <person name="Levin J.Z."/>
            <person name="Mammella M."/>
            <person name="Meijer H.J."/>
            <person name="Morris P."/>
            <person name="Nusbaum C."/>
            <person name="Oome S."/>
            <person name="Phillips A.J."/>
            <person name="van Rooyen D."/>
            <person name="Rzeszutek E."/>
            <person name="Saraiva M."/>
            <person name="Secombes C.J."/>
            <person name="Seidl M.F."/>
            <person name="Snel B."/>
            <person name="Stassen J.H."/>
            <person name="Sykes S."/>
            <person name="Tripathy S."/>
            <person name="van den Berg H."/>
            <person name="Vega-Arreguin J.C."/>
            <person name="Wawra S."/>
            <person name="Young S.K."/>
            <person name="Zeng Q."/>
            <person name="Dieguez-Uribeondo J."/>
            <person name="Russ C."/>
            <person name="Tyler B.M."/>
            <person name="van West P."/>
        </authorList>
    </citation>
    <scope>NUCLEOTIDE SEQUENCE [LARGE SCALE GENOMIC DNA]</scope>
    <source>
        <strain evidence="1 2">CBS 223.65</strain>
    </source>
</reference>
<dbReference type="Proteomes" id="UP000030745">
    <property type="component" value="Unassembled WGS sequence"/>
</dbReference>
<dbReference type="KEGG" id="spar:SPRG_16750"/>
<dbReference type="AlphaFoldDB" id="A0A067BT33"/>